<dbReference type="GeneID" id="90761847"/>
<name>A0ABX6KZE0_9GAMM</name>
<gene>
    <name evidence="1" type="ORF">E2566_02705</name>
</gene>
<evidence type="ECO:0008006" key="3">
    <source>
        <dbReference type="Google" id="ProtNLM"/>
    </source>
</evidence>
<dbReference type="Proteomes" id="UP000502681">
    <property type="component" value="Chromosome"/>
</dbReference>
<proteinExistence type="predicted"/>
<evidence type="ECO:0000313" key="1">
    <source>
        <dbReference type="EMBL" id="QJA18922.1"/>
    </source>
</evidence>
<dbReference type="RefSeq" id="WP_107170816.1">
    <property type="nucleotide sequence ID" value="NZ_CP038498.1"/>
</dbReference>
<sequence length="139" mass="15166">MKVSVTLSEIAELSPRDLQRYASACLQAYCDAKLIRHPSIAALIAHLNDYPESGSLIEWERKGAMLPLNGRGDEIPQDLVLSIAPQDSEAFSFLVDSAVEVGIVDMYGAPTTLPAELAGKIAFILSKNNIDLPLIWRSK</sequence>
<evidence type="ECO:0000313" key="2">
    <source>
        <dbReference type="Proteomes" id="UP000502681"/>
    </source>
</evidence>
<protein>
    <recommendedName>
        <fullName evidence="3">Phage protein</fullName>
    </recommendedName>
</protein>
<dbReference type="EMBL" id="CP038498">
    <property type="protein sequence ID" value="QJA18922.1"/>
    <property type="molecule type" value="Genomic_DNA"/>
</dbReference>
<organism evidence="1 2">
    <name type="scientific">Pectobacterium punjabense</name>
    <dbReference type="NCBI Taxonomy" id="2108399"/>
    <lineage>
        <taxon>Bacteria</taxon>
        <taxon>Pseudomonadati</taxon>
        <taxon>Pseudomonadota</taxon>
        <taxon>Gammaproteobacteria</taxon>
        <taxon>Enterobacterales</taxon>
        <taxon>Pectobacteriaceae</taxon>
        <taxon>Pectobacterium</taxon>
    </lineage>
</organism>
<reference evidence="1 2" key="1">
    <citation type="submission" date="2019-04" db="EMBL/GenBank/DDBJ databases">
        <title>Whole Genome Sequencing of Pectobacterium punjabense SS95.</title>
        <authorList>
            <person name="Sarfraz S."/>
            <person name="Oulghazi S."/>
            <person name="Roques C."/>
            <person name="Vandecasteele C."/>
            <person name="Faure D."/>
        </authorList>
    </citation>
    <scope>NUCLEOTIDE SEQUENCE [LARGE SCALE GENOMIC DNA]</scope>
    <source>
        <strain evidence="1 2">SS95</strain>
    </source>
</reference>
<accession>A0ABX6KZE0</accession>
<keyword evidence="2" id="KW-1185">Reference proteome</keyword>